<dbReference type="EMBL" id="JAUCMV010000001">
    <property type="protein sequence ID" value="KAK0424533.1"/>
    <property type="molecule type" value="Genomic_DNA"/>
</dbReference>
<gene>
    <name evidence="1" type="ORF">QR680_008714</name>
</gene>
<comment type="caution">
    <text evidence="1">The sequence shown here is derived from an EMBL/GenBank/DDBJ whole genome shotgun (WGS) entry which is preliminary data.</text>
</comment>
<dbReference type="Proteomes" id="UP001175271">
    <property type="component" value="Unassembled WGS sequence"/>
</dbReference>
<reference evidence="1" key="1">
    <citation type="submission" date="2023-06" db="EMBL/GenBank/DDBJ databases">
        <title>Genomic analysis of the entomopathogenic nematode Steinernema hermaphroditum.</title>
        <authorList>
            <person name="Schwarz E.M."/>
            <person name="Heppert J.K."/>
            <person name="Baniya A."/>
            <person name="Schwartz H.T."/>
            <person name="Tan C.-H."/>
            <person name="Antoshechkin I."/>
            <person name="Sternberg P.W."/>
            <person name="Goodrich-Blair H."/>
            <person name="Dillman A.R."/>
        </authorList>
    </citation>
    <scope>NUCLEOTIDE SEQUENCE</scope>
    <source>
        <strain evidence="1">PS9179</strain>
        <tissue evidence="1">Whole animal</tissue>
    </source>
</reference>
<proteinExistence type="predicted"/>
<dbReference type="AlphaFoldDB" id="A0AA39M8E3"/>
<name>A0AA39M8E3_9BILA</name>
<keyword evidence="2" id="KW-1185">Reference proteome</keyword>
<sequence>MPLCQQPFLCPPHPFSICGLFQQAPLVIEIWDEFKLSSSEEDDEKDGWSAGDSTEKYANEYLLLKRNMIEELVNRQETSVHRFQHHSDV</sequence>
<evidence type="ECO:0000313" key="1">
    <source>
        <dbReference type="EMBL" id="KAK0424533.1"/>
    </source>
</evidence>
<organism evidence="1 2">
    <name type="scientific">Steinernema hermaphroditum</name>
    <dbReference type="NCBI Taxonomy" id="289476"/>
    <lineage>
        <taxon>Eukaryota</taxon>
        <taxon>Metazoa</taxon>
        <taxon>Ecdysozoa</taxon>
        <taxon>Nematoda</taxon>
        <taxon>Chromadorea</taxon>
        <taxon>Rhabditida</taxon>
        <taxon>Tylenchina</taxon>
        <taxon>Panagrolaimomorpha</taxon>
        <taxon>Strongyloidoidea</taxon>
        <taxon>Steinernematidae</taxon>
        <taxon>Steinernema</taxon>
    </lineage>
</organism>
<accession>A0AA39M8E3</accession>
<protein>
    <submittedName>
        <fullName evidence="1">Uncharacterized protein</fullName>
    </submittedName>
</protein>
<evidence type="ECO:0000313" key="2">
    <source>
        <dbReference type="Proteomes" id="UP001175271"/>
    </source>
</evidence>